<keyword evidence="7 8" id="KW-0694">RNA-binding</keyword>
<dbReference type="Pfam" id="PF00575">
    <property type="entry name" value="S1"/>
    <property type="match status" value="1"/>
</dbReference>
<dbReference type="EMBL" id="BAAAFI010000042">
    <property type="protein sequence ID" value="GAA0880316.1"/>
    <property type="molecule type" value="Genomic_DNA"/>
</dbReference>
<dbReference type="SUPFAM" id="SSF50249">
    <property type="entry name" value="Nucleic acid-binding proteins"/>
    <property type="match status" value="4"/>
</dbReference>
<keyword evidence="3 8" id="KW-0963">Cytoplasm</keyword>
<dbReference type="EC" id="3.1.13.1" evidence="8"/>
<organism evidence="11 12">
    <name type="scientific">Algoriphagus jejuensis</name>
    <dbReference type="NCBI Taxonomy" id="419934"/>
    <lineage>
        <taxon>Bacteria</taxon>
        <taxon>Pseudomonadati</taxon>
        <taxon>Bacteroidota</taxon>
        <taxon>Cytophagia</taxon>
        <taxon>Cytophagales</taxon>
        <taxon>Cyclobacteriaceae</taxon>
        <taxon>Algoriphagus</taxon>
    </lineage>
</organism>
<dbReference type="InterPro" id="IPR013223">
    <property type="entry name" value="RNase_B_OB_dom"/>
</dbReference>
<feature type="domain" description="S1 motif" evidence="10">
    <location>
        <begin position="647"/>
        <end position="728"/>
    </location>
</feature>
<comment type="similarity">
    <text evidence="8">Belongs to the RNR ribonuclease family. RNase R subfamily.</text>
</comment>
<evidence type="ECO:0000256" key="7">
    <source>
        <dbReference type="ARBA" id="ARBA00022884"/>
    </source>
</evidence>
<dbReference type="InterPro" id="IPR011805">
    <property type="entry name" value="RNase_R"/>
</dbReference>
<dbReference type="SMART" id="SM00955">
    <property type="entry name" value="RNB"/>
    <property type="match status" value="1"/>
</dbReference>
<evidence type="ECO:0000256" key="2">
    <source>
        <dbReference type="ARBA" id="ARBA00004496"/>
    </source>
</evidence>
<dbReference type="CDD" id="cd04471">
    <property type="entry name" value="S1_RNase_R"/>
    <property type="match status" value="1"/>
</dbReference>
<dbReference type="PROSITE" id="PS50126">
    <property type="entry name" value="S1"/>
    <property type="match status" value="1"/>
</dbReference>
<evidence type="ECO:0000256" key="1">
    <source>
        <dbReference type="ARBA" id="ARBA00001849"/>
    </source>
</evidence>
<comment type="catalytic activity">
    <reaction evidence="1 8">
        <text>Exonucleolytic cleavage in the 3'- to 5'-direction to yield nucleoside 5'-phosphates.</text>
        <dbReference type="EC" id="3.1.13.1"/>
    </reaction>
</comment>
<dbReference type="Gene3D" id="2.40.50.140">
    <property type="entry name" value="Nucleic acid-binding proteins"/>
    <property type="match status" value="3"/>
</dbReference>
<evidence type="ECO:0000256" key="6">
    <source>
        <dbReference type="ARBA" id="ARBA00022839"/>
    </source>
</evidence>
<evidence type="ECO:0000259" key="10">
    <source>
        <dbReference type="PROSITE" id="PS50126"/>
    </source>
</evidence>
<dbReference type="SMART" id="SM00316">
    <property type="entry name" value="S1"/>
    <property type="match status" value="1"/>
</dbReference>
<dbReference type="NCBIfam" id="TIGR00358">
    <property type="entry name" value="3_prime_RNase"/>
    <property type="match status" value="1"/>
</dbReference>
<evidence type="ECO:0000256" key="4">
    <source>
        <dbReference type="ARBA" id="ARBA00022722"/>
    </source>
</evidence>
<dbReference type="Pfam" id="PF08206">
    <property type="entry name" value="OB_RNB"/>
    <property type="match status" value="1"/>
</dbReference>
<gene>
    <name evidence="8 11" type="primary">rnr</name>
    <name evidence="11" type="ORF">GCM10009119_32860</name>
</gene>
<keyword evidence="6 8" id="KW-0269">Exonuclease</keyword>
<comment type="function">
    <text evidence="8">3'-5' exoribonuclease that releases 5'-nucleoside monophosphates and is involved in maturation of structured RNAs.</text>
</comment>
<dbReference type="InterPro" id="IPR012340">
    <property type="entry name" value="NA-bd_OB-fold"/>
</dbReference>
<reference evidence="12" key="1">
    <citation type="journal article" date="2019" name="Int. J. Syst. Evol. Microbiol.">
        <title>The Global Catalogue of Microorganisms (GCM) 10K type strain sequencing project: providing services to taxonomists for standard genome sequencing and annotation.</title>
        <authorList>
            <consortium name="The Broad Institute Genomics Platform"/>
            <consortium name="The Broad Institute Genome Sequencing Center for Infectious Disease"/>
            <person name="Wu L."/>
            <person name="Ma J."/>
        </authorList>
    </citation>
    <scope>NUCLEOTIDE SEQUENCE [LARGE SCALE GENOMIC DNA]</scope>
    <source>
        <strain evidence="12">JCM 16112</strain>
    </source>
</reference>
<evidence type="ECO:0000256" key="5">
    <source>
        <dbReference type="ARBA" id="ARBA00022801"/>
    </source>
</evidence>
<dbReference type="Pfam" id="PF17876">
    <property type="entry name" value="CSD2"/>
    <property type="match status" value="1"/>
</dbReference>
<comment type="subcellular location">
    <subcellularLocation>
        <location evidence="2 8">Cytoplasm</location>
    </subcellularLocation>
</comment>
<evidence type="ECO:0000313" key="12">
    <source>
        <dbReference type="Proteomes" id="UP001500469"/>
    </source>
</evidence>
<evidence type="ECO:0000313" key="11">
    <source>
        <dbReference type="EMBL" id="GAA0880316.1"/>
    </source>
</evidence>
<evidence type="ECO:0000256" key="3">
    <source>
        <dbReference type="ARBA" id="ARBA00022490"/>
    </source>
</evidence>
<dbReference type="HAMAP" id="MF_01895">
    <property type="entry name" value="RNase_R"/>
    <property type="match status" value="1"/>
</dbReference>
<evidence type="ECO:0000256" key="9">
    <source>
        <dbReference type="SAM" id="MobiDB-lite"/>
    </source>
</evidence>
<dbReference type="InterPro" id="IPR001900">
    <property type="entry name" value="RNase_II/R"/>
</dbReference>
<keyword evidence="4 8" id="KW-0540">Nuclease</keyword>
<dbReference type="InterPro" id="IPR040476">
    <property type="entry name" value="CSD2"/>
</dbReference>
<evidence type="ECO:0000256" key="8">
    <source>
        <dbReference type="HAMAP-Rule" id="MF_01895"/>
    </source>
</evidence>
<dbReference type="PROSITE" id="PS01175">
    <property type="entry name" value="RIBONUCLEASE_II"/>
    <property type="match status" value="1"/>
</dbReference>
<protein>
    <recommendedName>
        <fullName evidence="8">Ribonuclease R</fullName>
        <shortName evidence="8">RNase R</shortName>
        <ecNumber evidence="8">3.1.13.1</ecNumber>
    </recommendedName>
</protein>
<dbReference type="NCBIfam" id="TIGR02063">
    <property type="entry name" value="RNase_R"/>
    <property type="match status" value="1"/>
</dbReference>
<comment type="caution">
    <text evidence="11">The sequence shown here is derived from an EMBL/GenBank/DDBJ whole genome shotgun (WGS) entry which is preliminary data.</text>
</comment>
<feature type="region of interest" description="Disordered" evidence="9">
    <location>
        <begin position="1"/>
        <end position="27"/>
    </location>
</feature>
<dbReference type="SMART" id="SM00357">
    <property type="entry name" value="CSP"/>
    <property type="match status" value="2"/>
</dbReference>
<dbReference type="Pfam" id="PF00773">
    <property type="entry name" value="RNB"/>
    <property type="match status" value="1"/>
</dbReference>
<dbReference type="PANTHER" id="PTHR23355">
    <property type="entry name" value="RIBONUCLEASE"/>
    <property type="match status" value="1"/>
</dbReference>
<keyword evidence="5 8" id="KW-0378">Hydrolase</keyword>
<dbReference type="InterPro" id="IPR011129">
    <property type="entry name" value="CSD"/>
</dbReference>
<dbReference type="InterPro" id="IPR022966">
    <property type="entry name" value="RNase_II/R_CS"/>
</dbReference>
<accession>A0ABP3YFY0</accession>
<dbReference type="PANTHER" id="PTHR23355:SF9">
    <property type="entry name" value="DIS3-LIKE EXONUCLEASE 2"/>
    <property type="match status" value="1"/>
</dbReference>
<sequence length="741" mass="85179">MKNITQIMGRKPDRKNSKHKKSGGHSNDAANLARRILQFLDAHFGEEFNAKQITKKLEIRDSLNKGGVEPVLHQLVESGAISRNSRNYFSSTKDPAFITGTVDFVNPRFAFIVQDNPDAVGGDILVKEADLKQALDGDKVRVMVFPTKGKTGRTEGRVLEVVERSRDEFVGRVEISPRFAFVVPDFKKMHKDIFVHRGELMGAEHNEKVIVKLTEWREDDKNPTGKVIRVLGKAGLHEVEIHSIMAEFGLPFEYPQEPEAEANEISDKITAKEIKAREDFRDVLTFTIDPVDAKDFDDAISYRELENGNLEIGVHIADVTHYVKPKTALEKEAFNRATSVYLVDRTIPMLPERLSNGLCSLRPNEDKLTFACTFEMDRNGHVLKHWIGRTVIHSNRRYAYEEAQECIDTQSGDYFEELTLLNDIAKKIRKKRFDHGAVNFETVEVKFKLDEAGKPLGLMVKERKDIHKLIEEFMLLANKYVAEFIYKKHNGTDTFVYRTHDSPDLDRLETFSGFAKRFGHQMDVTNVQKISTALNKLMEEIQGKPEQNVLEQLAIRSMAKAKYTTEPKGHFGLAFAHYTHFTSPIRRYPDMMVHRLLEHYLDGGKSPEAESWEQKCLHSSEREKRAADAERASIKYKQVEYMSMAEQKDYEGIVSGVTEWGVFVEITETKCEGMIRVQDMDDDYYEYDERNMRLIGSKNKKMITLGDKVMVRVVNTDIDRRTIDLEFADNDRKKPRSRAFN</sequence>
<proteinExistence type="inferred from homology"/>
<dbReference type="InterPro" id="IPR004476">
    <property type="entry name" value="RNase_II/RNase_R"/>
</dbReference>
<dbReference type="InterPro" id="IPR003029">
    <property type="entry name" value="S1_domain"/>
</dbReference>
<name>A0ABP3YFY0_9BACT</name>
<dbReference type="InterPro" id="IPR050180">
    <property type="entry name" value="RNR_Ribonuclease"/>
</dbReference>
<keyword evidence="12" id="KW-1185">Reference proteome</keyword>
<dbReference type="Proteomes" id="UP001500469">
    <property type="component" value="Unassembled WGS sequence"/>
</dbReference>